<dbReference type="EMBL" id="CP008746">
    <property type="protein sequence ID" value="AKJ40023.1"/>
    <property type="molecule type" value="Genomic_DNA"/>
</dbReference>
<feature type="active site" description="Proton acceptor" evidence="2">
    <location>
        <position position="132"/>
    </location>
</feature>
<keyword evidence="1 2" id="KW-0378">Hydrolase</keyword>
<comment type="catalytic activity">
    <reaction evidence="2">
        <text>a 3'-end 2',3'-cyclophospho-ribonucleotide-RNA + H2O = a 3'-end 2'-phospho-ribonucleotide-RNA + H(+)</text>
        <dbReference type="Rhea" id="RHEA:11828"/>
        <dbReference type="Rhea" id="RHEA-COMP:10464"/>
        <dbReference type="Rhea" id="RHEA-COMP:17353"/>
        <dbReference type="ChEBI" id="CHEBI:15377"/>
        <dbReference type="ChEBI" id="CHEBI:15378"/>
        <dbReference type="ChEBI" id="CHEBI:83064"/>
        <dbReference type="ChEBI" id="CHEBI:173113"/>
        <dbReference type="EC" id="3.1.4.58"/>
    </reaction>
</comment>
<organism evidence="4 5">
    <name type="scientific">Methanosarcina barkeri CM1</name>
    <dbReference type="NCBI Taxonomy" id="796385"/>
    <lineage>
        <taxon>Archaea</taxon>
        <taxon>Methanobacteriati</taxon>
        <taxon>Methanobacteriota</taxon>
        <taxon>Stenosarchaea group</taxon>
        <taxon>Methanomicrobia</taxon>
        <taxon>Methanosarcinales</taxon>
        <taxon>Methanosarcinaceae</taxon>
        <taxon>Methanosarcina</taxon>
    </lineage>
</organism>
<name>A0A0G3CJC1_METBA</name>
<comment type="function">
    <text evidence="2">Hydrolyzes RNA 2',3'-cyclic phosphodiester to an RNA 2'-phosphomonoester.</text>
</comment>
<dbReference type="PATRIC" id="fig|796385.3.peg.3706"/>
<dbReference type="Proteomes" id="UP000035331">
    <property type="component" value="Chromosome"/>
</dbReference>
<reference evidence="5" key="1">
    <citation type="submission" date="2014-06" db="EMBL/GenBank/DDBJ databases">
        <title>The complete genome sequence of Methanosarcina barkeri CM1.</title>
        <authorList>
            <consortium name="Pastoral Greenhouse Gas Research Consortium"/>
            <person name="Lambie S.C."/>
            <person name="Leahy S.C."/>
            <person name="Kelly W.J."/>
            <person name="Li D."/>
            <person name="Reilly K."/>
            <person name="Attwood G.T."/>
            <person name="Altermann E."/>
        </authorList>
    </citation>
    <scope>NUCLEOTIDE SEQUENCE [LARGE SCALE GENOMIC DNA]</scope>
    <source>
        <strain evidence="5">CM1</strain>
    </source>
</reference>
<feature type="domain" description="Phosphoesterase HXTX" evidence="3">
    <location>
        <begin position="105"/>
        <end position="183"/>
    </location>
</feature>
<feature type="domain" description="Phosphoesterase HXTX" evidence="3">
    <location>
        <begin position="20"/>
        <end position="99"/>
    </location>
</feature>
<dbReference type="PANTHER" id="PTHR35561:SF1">
    <property type="entry name" value="RNA 2',3'-CYCLIC PHOSPHODIESTERASE"/>
    <property type="match status" value="1"/>
</dbReference>
<dbReference type="GO" id="GO:0016874">
    <property type="term" value="F:ligase activity"/>
    <property type="evidence" value="ECO:0007669"/>
    <property type="project" value="UniProtKB-KW"/>
</dbReference>
<dbReference type="HAMAP" id="MF_01940">
    <property type="entry name" value="RNA_CPDase"/>
    <property type="match status" value="1"/>
</dbReference>
<evidence type="ECO:0000313" key="4">
    <source>
        <dbReference type="EMBL" id="AKJ40023.1"/>
    </source>
</evidence>
<dbReference type="GO" id="GO:0008664">
    <property type="term" value="F:RNA 2',3'-cyclic 3'-phosphodiesterase activity"/>
    <property type="evidence" value="ECO:0007669"/>
    <property type="project" value="UniProtKB-EC"/>
</dbReference>
<feature type="short sequence motif" description="HXTX 2" evidence="2">
    <location>
        <begin position="132"/>
        <end position="135"/>
    </location>
</feature>
<reference evidence="4 5" key="2">
    <citation type="journal article" date="2015" name="Stand. Genomic Sci.">
        <title>The complete genome sequence of the rumen methanogen Methanosarcina barkeri CM1.</title>
        <authorList>
            <person name="Lambie S.C."/>
            <person name="Kelly W.J."/>
            <person name="Leahy S.C."/>
            <person name="Li D."/>
            <person name="Reilly K."/>
            <person name="McAllister T.A."/>
            <person name="Valle E.R."/>
            <person name="Attwood G.T."/>
            <person name="Altermann E."/>
        </authorList>
    </citation>
    <scope>NUCLEOTIDE SEQUENCE [LARGE SCALE GENOMIC DNA]</scope>
    <source>
        <strain evidence="4 5">CM1</strain>
    </source>
</reference>
<dbReference type="Pfam" id="PF02834">
    <property type="entry name" value="LigT_PEase"/>
    <property type="match status" value="2"/>
</dbReference>
<keyword evidence="4" id="KW-0436">Ligase</keyword>
<evidence type="ECO:0000259" key="3">
    <source>
        <dbReference type="Pfam" id="PF02834"/>
    </source>
</evidence>
<dbReference type="SUPFAM" id="SSF55144">
    <property type="entry name" value="LigT-like"/>
    <property type="match status" value="1"/>
</dbReference>
<feature type="active site" description="Proton donor" evidence="2">
    <location>
        <position position="50"/>
    </location>
</feature>
<sequence length="192" mass="21909">MFAFQLILVNALIRTFIAVELDPGFTERIRELQARFSGFDLKFVDPELVHITLKFLGNVDELRVSPLSAALDSITCEPFEAKIGGLGVFPKPSNPRILWLGATGNFKVLHDNVEELLEPFKFEKDDREFTAHATLARIKFLKKEQKTTFINIVKELKDIEIGTMWVNKVLLKKSTLTPKGPIYETLHTVYMD</sequence>
<dbReference type="PANTHER" id="PTHR35561">
    <property type="entry name" value="RNA 2',3'-CYCLIC PHOSPHODIESTERASE"/>
    <property type="match status" value="1"/>
</dbReference>
<evidence type="ECO:0000256" key="1">
    <source>
        <dbReference type="ARBA" id="ARBA00022801"/>
    </source>
</evidence>
<dbReference type="InterPro" id="IPR009097">
    <property type="entry name" value="Cyclic_Pdiesterase"/>
</dbReference>
<dbReference type="NCBIfam" id="TIGR02258">
    <property type="entry name" value="2_5_ligase"/>
    <property type="match status" value="1"/>
</dbReference>
<proteinExistence type="inferred from homology"/>
<gene>
    <name evidence="4" type="ORF">MCM1_3031</name>
</gene>
<evidence type="ECO:0000313" key="5">
    <source>
        <dbReference type="Proteomes" id="UP000035331"/>
    </source>
</evidence>
<comment type="similarity">
    <text evidence="2">Belongs to the 2H phosphoesterase superfamily. ThpR family.</text>
</comment>
<protein>
    <recommendedName>
        <fullName evidence="2">RNA 2',3'-cyclic phosphodiesterase</fullName>
        <shortName evidence="2">RNA 2',3'-CPDase</shortName>
        <ecNumber evidence="2">3.1.4.58</ecNumber>
    </recommendedName>
</protein>
<accession>A0A0G3CJC1</accession>
<dbReference type="AlphaFoldDB" id="A0A0G3CJC1"/>
<dbReference type="Gene3D" id="3.90.1140.10">
    <property type="entry name" value="Cyclic phosphodiesterase"/>
    <property type="match status" value="1"/>
</dbReference>
<dbReference type="InterPro" id="IPR014051">
    <property type="entry name" value="Phosphoesterase_HXTX"/>
</dbReference>
<evidence type="ECO:0000256" key="2">
    <source>
        <dbReference type="HAMAP-Rule" id="MF_01940"/>
    </source>
</evidence>
<dbReference type="EC" id="3.1.4.58" evidence="2"/>
<feature type="short sequence motif" description="HXTX 1" evidence="2">
    <location>
        <begin position="50"/>
        <end position="53"/>
    </location>
</feature>
<dbReference type="InterPro" id="IPR004175">
    <property type="entry name" value="RNA_CPDase"/>
</dbReference>
<dbReference type="GO" id="GO:0004113">
    <property type="term" value="F:2',3'-cyclic-nucleotide 3'-phosphodiesterase activity"/>
    <property type="evidence" value="ECO:0007669"/>
    <property type="project" value="InterPro"/>
</dbReference>